<gene>
    <name evidence="17" type="ORF">ABEB36_012393</name>
</gene>
<evidence type="ECO:0000256" key="13">
    <source>
        <dbReference type="PIRSR" id="PIRSR000168-2"/>
    </source>
</evidence>
<evidence type="ECO:0000256" key="12">
    <source>
        <dbReference type="PIRSR" id="PIRSR000168-1"/>
    </source>
</evidence>
<proteinExistence type="inferred from homology"/>
<dbReference type="Gene3D" id="2.40.110.10">
    <property type="entry name" value="Butyryl-CoA Dehydrogenase, subunit A, domain 2"/>
    <property type="match status" value="1"/>
</dbReference>
<evidence type="ECO:0000256" key="1">
    <source>
        <dbReference type="ARBA" id="ARBA00001974"/>
    </source>
</evidence>
<dbReference type="InterPro" id="IPR006091">
    <property type="entry name" value="Acyl-CoA_Oxase/DH_mid-dom"/>
</dbReference>
<evidence type="ECO:0000259" key="16">
    <source>
        <dbReference type="Pfam" id="PF22924"/>
    </source>
</evidence>
<dbReference type="GO" id="GO:0006631">
    <property type="term" value="P:fatty acid metabolic process"/>
    <property type="evidence" value="ECO:0007669"/>
    <property type="project" value="UniProtKB-KW"/>
</dbReference>
<dbReference type="SUPFAM" id="SSF56645">
    <property type="entry name" value="Acyl-CoA dehydrogenase NM domain-like"/>
    <property type="match status" value="1"/>
</dbReference>
<keyword evidence="6 11" id="KW-0274">FAD</keyword>
<comment type="cofactor">
    <cofactor evidence="1">
        <name>FAD</name>
        <dbReference type="ChEBI" id="CHEBI:57692"/>
    </cofactor>
</comment>
<feature type="binding site" evidence="13">
    <location>
        <position position="156"/>
    </location>
    <ligand>
        <name>FAD</name>
        <dbReference type="ChEBI" id="CHEBI:57692"/>
    </ligand>
</feature>
<comment type="caution">
    <text evidence="17">The sequence shown here is derived from an EMBL/GenBank/DDBJ whole genome shotgun (WGS) entry which is preliminary data.</text>
</comment>
<feature type="domain" description="Acyl-CoA oxidase C-alpha1" evidence="16">
    <location>
        <begin position="298"/>
        <end position="462"/>
    </location>
</feature>
<dbReference type="Pfam" id="PF02770">
    <property type="entry name" value="Acyl-CoA_dh_M"/>
    <property type="match status" value="1"/>
</dbReference>
<keyword evidence="10" id="KW-0576">Peroxisome</keyword>
<dbReference type="InterPro" id="IPR002655">
    <property type="entry name" value="Acyl-CoA_oxidase_C"/>
</dbReference>
<feature type="active site" description="Proton acceptor" evidence="12">
    <location>
        <position position="447"/>
    </location>
</feature>
<evidence type="ECO:0000256" key="4">
    <source>
        <dbReference type="ARBA" id="ARBA00006288"/>
    </source>
</evidence>
<evidence type="ECO:0000256" key="8">
    <source>
        <dbReference type="ARBA" id="ARBA00023002"/>
    </source>
</evidence>
<dbReference type="PIRSF" id="PIRSF000168">
    <property type="entry name" value="Acyl-CoA_oxidase"/>
    <property type="match status" value="1"/>
</dbReference>
<dbReference type="Pfam" id="PF01756">
    <property type="entry name" value="ACOX"/>
    <property type="match status" value="1"/>
</dbReference>
<dbReference type="InterPro" id="IPR036250">
    <property type="entry name" value="AcylCo_DH-like_C"/>
</dbReference>
<dbReference type="InterPro" id="IPR046373">
    <property type="entry name" value="Acyl-CoA_Oxase/DH_mid-dom_sf"/>
</dbReference>
<keyword evidence="9" id="KW-0443">Lipid metabolism</keyword>
<evidence type="ECO:0000256" key="5">
    <source>
        <dbReference type="ARBA" id="ARBA00022630"/>
    </source>
</evidence>
<dbReference type="Pfam" id="PF22924">
    <property type="entry name" value="ACOX_C_alpha1"/>
    <property type="match status" value="1"/>
</dbReference>
<dbReference type="PANTHER" id="PTHR10909">
    <property type="entry name" value="ELECTRON TRANSPORT OXIDOREDUCTASE"/>
    <property type="match status" value="1"/>
</dbReference>
<keyword evidence="7" id="KW-0276">Fatty acid metabolism</keyword>
<accession>A0ABD1EBS7</accession>
<dbReference type="GO" id="GO:0005777">
    <property type="term" value="C:peroxisome"/>
    <property type="evidence" value="ECO:0007669"/>
    <property type="project" value="UniProtKB-SubCell"/>
</dbReference>
<organism evidence="17 18">
    <name type="scientific">Hypothenemus hampei</name>
    <name type="common">Coffee berry borer</name>
    <dbReference type="NCBI Taxonomy" id="57062"/>
    <lineage>
        <taxon>Eukaryota</taxon>
        <taxon>Metazoa</taxon>
        <taxon>Ecdysozoa</taxon>
        <taxon>Arthropoda</taxon>
        <taxon>Hexapoda</taxon>
        <taxon>Insecta</taxon>
        <taxon>Pterygota</taxon>
        <taxon>Neoptera</taxon>
        <taxon>Endopterygota</taxon>
        <taxon>Coleoptera</taxon>
        <taxon>Polyphaga</taxon>
        <taxon>Cucujiformia</taxon>
        <taxon>Curculionidae</taxon>
        <taxon>Scolytinae</taxon>
        <taxon>Hypothenemus</taxon>
    </lineage>
</organism>
<evidence type="ECO:0000256" key="7">
    <source>
        <dbReference type="ARBA" id="ARBA00022832"/>
    </source>
</evidence>
<evidence type="ECO:0000256" key="9">
    <source>
        <dbReference type="ARBA" id="ARBA00023098"/>
    </source>
</evidence>
<evidence type="ECO:0000256" key="6">
    <source>
        <dbReference type="ARBA" id="ARBA00022827"/>
    </source>
</evidence>
<evidence type="ECO:0000256" key="10">
    <source>
        <dbReference type="ARBA" id="ARBA00023140"/>
    </source>
</evidence>
<evidence type="ECO:0000256" key="2">
    <source>
        <dbReference type="ARBA" id="ARBA00004275"/>
    </source>
</evidence>
<comment type="similarity">
    <text evidence="4 11">Belongs to the acyl-CoA oxidase family.</text>
</comment>
<keyword evidence="5 11" id="KW-0285">Flavoprotein</keyword>
<dbReference type="AlphaFoldDB" id="A0ABD1EBS7"/>
<evidence type="ECO:0000256" key="3">
    <source>
        <dbReference type="ARBA" id="ARBA00005189"/>
    </source>
</evidence>
<feature type="binding site" evidence="13">
    <location>
        <position position="195"/>
    </location>
    <ligand>
        <name>FAD</name>
        <dbReference type="ChEBI" id="CHEBI:57692"/>
    </ligand>
</feature>
<dbReference type="InterPro" id="IPR012258">
    <property type="entry name" value="Acyl-CoA_oxidase"/>
</dbReference>
<keyword evidence="18" id="KW-1185">Reference proteome</keyword>
<dbReference type="Gene3D" id="1.20.140.10">
    <property type="entry name" value="Butyryl-CoA Dehydrogenase, subunit A, domain 3"/>
    <property type="match status" value="2"/>
</dbReference>
<dbReference type="GO" id="GO:0016491">
    <property type="term" value="F:oxidoreductase activity"/>
    <property type="evidence" value="ECO:0007669"/>
    <property type="project" value="UniProtKB-KW"/>
</dbReference>
<feature type="domain" description="Acyl-CoA oxidase/dehydrogenase middle" evidence="15">
    <location>
        <begin position="152"/>
        <end position="261"/>
    </location>
</feature>
<comment type="subcellular location">
    <subcellularLocation>
        <location evidence="2">Peroxisome</location>
    </subcellularLocation>
</comment>
<name>A0ABD1EBS7_HYPHA</name>
<dbReference type="FunFam" id="1.20.140.10:FF:000007">
    <property type="entry name" value="Acyl-coenzyme A oxidase"/>
    <property type="match status" value="1"/>
</dbReference>
<dbReference type="InterPro" id="IPR009100">
    <property type="entry name" value="AcylCoA_DH/oxidase_NM_dom_sf"/>
</dbReference>
<dbReference type="InterPro" id="IPR055060">
    <property type="entry name" value="ACOX_C_alpha1"/>
</dbReference>
<comment type="pathway">
    <text evidence="3">Lipid metabolism.</text>
</comment>
<dbReference type="PANTHER" id="PTHR10909:SF390">
    <property type="entry name" value="PEROXISOMAL ACYL-COENZYME A OXIDASE 3"/>
    <property type="match status" value="1"/>
</dbReference>
<reference evidence="17 18" key="1">
    <citation type="submission" date="2024-05" db="EMBL/GenBank/DDBJ databases">
        <title>Genetic variation in Jamaican populations of the coffee berry borer (Hypothenemus hampei).</title>
        <authorList>
            <person name="Errbii M."/>
            <person name="Myrie A."/>
        </authorList>
    </citation>
    <scope>NUCLEOTIDE SEQUENCE [LARGE SCALE GENOMIC DNA]</scope>
    <source>
        <strain evidence="17">JA-Hopewell-2020-01-JO</strain>
        <tissue evidence="17">Whole body</tissue>
    </source>
</reference>
<evidence type="ECO:0000256" key="11">
    <source>
        <dbReference type="PIRNR" id="PIRNR000168"/>
    </source>
</evidence>
<sequence>MASIKMANLLNDFKSGPLDYYRKKASFDWKKLKVLIESEEVIEYKNKLYNELQKYPAYQIDNLQTASLDEERFRTARQVHAYKSIELLSLGYVLQNVKYPRAASEIMMQLAPAASIKYGVSNSLFNDVVRTLGTSRHGHFITDCEDDKISGCYCLTEIAHGSNVKGMQTTATFNQERQSFVLNSSTFEAAKCWAGGLGQLATHAVVYAQLITNGIKHGLHCFVVPVRDPKTLLPHPGVIVGDMGEKIGLNGIDNGFVIFNNYEIPRENLLNKLGDVTQEGEYITPFKDPNKRHGAALGALSMGRVNITSMCEFYGSKAITIAIRYGAVRKQFGPDDKEEIPILEYQSHQYRLLPYLAAVYVLRIFSMKLIEVQYQFAIDSYLGVNKELLAELGPELHALSSASKPVSGWTMRDTIQECRETCGGHGYLKVSGIGDIRNDNDANLTYEGENHILIQQTSNWLLKLWPLILKGETISSPLKSVNFLSHGLRILQQPNIQISSVADACSPQNIISMYQWLVVYLLKRTYNKFQNDLNNGKDAFAARNNNQVFYAKNLSIAFIQHFMLQVMYEKISATSDPEIRSVLEKLLSLYGLFSLEKQHLTLFYQGAILPGSDFVTLIQEAILKLCSEVKNDAVSLVDVVAPPDFILKSVLGLSDGQVYRNLESAIFRSPYAMSRPKWWQDIKTNVQSKL</sequence>
<dbReference type="FunFam" id="1.20.140.10:FF:000010">
    <property type="entry name" value="Acyl-coenzyme A oxidase"/>
    <property type="match status" value="1"/>
</dbReference>
<dbReference type="Proteomes" id="UP001566132">
    <property type="component" value="Unassembled WGS sequence"/>
</dbReference>
<evidence type="ECO:0000259" key="14">
    <source>
        <dbReference type="Pfam" id="PF01756"/>
    </source>
</evidence>
<evidence type="ECO:0000313" key="18">
    <source>
        <dbReference type="Proteomes" id="UP001566132"/>
    </source>
</evidence>
<dbReference type="EMBL" id="JBDJPC010000009">
    <property type="protein sequence ID" value="KAL1491860.1"/>
    <property type="molecule type" value="Genomic_DNA"/>
</dbReference>
<feature type="domain" description="Acyl-CoA oxidase C-terminal" evidence="14">
    <location>
        <begin position="507"/>
        <end position="682"/>
    </location>
</feature>
<keyword evidence="8" id="KW-0560">Oxidoreductase</keyword>
<protein>
    <recommendedName>
        <fullName evidence="11">Acyl-coenzyme A oxidase</fullName>
    </recommendedName>
</protein>
<evidence type="ECO:0000259" key="15">
    <source>
        <dbReference type="Pfam" id="PF02770"/>
    </source>
</evidence>
<evidence type="ECO:0000313" key="17">
    <source>
        <dbReference type="EMBL" id="KAL1491860.1"/>
    </source>
</evidence>
<dbReference type="SUPFAM" id="SSF47203">
    <property type="entry name" value="Acyl-CoA dehydrogenase C-terminal domain-like"/>
    <property type="match status" value="2"/>
</dbReference>
<dbReference type="FunFam" id="2.40.110.10:FF:000005">
    <property type="entry name" value="Acyl-coenzyme A oxidase"/>
    <property type="match status" value="1"/>
</dbReference>